<feature type="signal peptide" evidence="1">
    <location>
        <begin position="1"/>
        <end position="19"/>
    </location>
</feature>
<dbReference type="InterPro" id="IPR002048">
    <property type="entry name" value="EF_hand_dom"/>
</dbReference>
<gene>
    <name evidence="3" type="ORF">ZHD862_LOCUS14327</name>
</gene>
<reference evidence="3" key="1">
    <citation type="submission" date="2021-02" db="EMBL/GenBank/DDBJ databases">
        <authorList>
            <person name="Nowell W R."/>
        </authorList>
    </citation>
    <scope>NUCLEOTIDE SEQUENCE</scope>
</reference>
<dbReference type="Pfam" id="PF13621">
    <property type="entry name" value="Cupin_8"/>
    <property type="match status" value="1"/>
</dbReference>
<evidence type="ECO:0000313" key="3">
    <source>
        <dbReference type="EMBL" id="CAF1036633.1"/>
    </source>
</evidence>
<dbReference type="PROSITE" id="PS00018">
    <property type="entry name" value="EF_HAND_1"/>
    <property type="match status" value="1"/>
</dbReference>
<dbReference type="PANTHER" id="PTHR12461:SF18">
    <property type="entry name" value="JMJC DOMAIN-CONTAINING PROTEIN"/>
    <property type="match status" value="1"/>
</dbReference>
<dbReference type="InterPro" id="IPR018247">
    <property type="entry name" value="EF_Hand_1_Ca_BS"/>
</dbReference>
<keyword evidence="1" id="KW-0732">Signal</keyword>
<dbReference type="Gene3D" id="2.60.120.650">
    <property type="entry name" value="Cupin"/>
    <property type="match status" value="1"/>
</dbReference>
<dbReference type="PANTHER" id="PTHR12461">
    <property type="entry name" value="HYPOXIA-INDUCIBLE FACTOR 1 ALPHA INHIBITOR-RELATED"/>
    <property type="match status" value="1"/>
</dbReference>
<dbReference type="AlphaFoldDB" id="A0A814JD32"/>
<evidence type="ECO:0000256" key="1">
    <source>
        <dbReference type="SAM" id="SignalP"/>
    </source>
</evidence>
<dbReference type="SUPFAM" id="SSF51197">
    <property type="entry name" value="Clavaminate synthase-like"/>
    <property type="match status" value="1"/>
</dbReference>
<organism evidence="3 4">
    <name type="scientific">Rotaria sordida</name>
    <dbReference type="NCBI Taxonomy" id="392033"/>
    <lineage>
        <taxon>Eukaryota</taxon>
        <taxon>Metazoa</taxon>
        <taxon>Spiralia</taxon>
        <taxon>Gnathifera</taxon>
        <taxon>Rotifera</taxon>
        <taxon>Eurotatoria</taxon>
        <taxon>Bdelloidea</taxon>
        <taxon>Philodinida</taxon>
        <taxon>Philodinidae</taxon>
        <taxon>Rotaria</taxon>
    </lineage>
</organism>
<proteinExistence type="predicted"/>
<feature type="chain" id="PRO_5032275655" description="EF-hand domain-containing protein" evidence="1">
    <location>
        <begin position="20"/>
        <end position="440"/>
    </location>
</feature>
<name>A0A814JD32_9BILA</name>
<dbReference type="Proteomes" id="UP000663864">
    <property type="component" value="Unassembled WGS sequence"/>
</dbReference>
<evidence type="ECO:0000313" key="4">
    <source>
        <dbReference type="Proteomes" id="UP000663864"/>
    </source>
</evidence>
<comment type="caution">
    <text evidence="3">The sequence shown here is derived from an EMBL/GenBank/DDBJ whole genome shotgun (WGS) entry which is preliminary data.</text>
</comment>
<dbReference type="EMBL" id="CAJNOT010000618">
    <property type="protein sequence ID" value="CAF1036633.1"/>
    <property type="molecule type" value="Genomic_DNA"/>
</dbReference>
<accession>A0A814JD32</accession>
<protein>
    <recommendedName>
        <fullName evidence="2">EF-hand domain-containing protein</fullName>
    </recommendedName>
</protein>
<dbReference type="GO" id="GO:0005509">
    <property type="term" value="F:calcium ion binding"/>
    <property type="evidence" value="ECO:0007669"/>
    <property type="project" value="InterPro"/>
</dbReference>
<dbReference type="PROSITE" id="PS50222">
    <property type="entry name" value="EF_HAND_2"/>
    <property type="match status" value="1"/>
</dbReference>
<feature type="domain" description="EF-hand" evidence="2">
    <location>
        <begin position="344"/>
        <end position="379"/>
    </location>
</feature>
<sequence length="440" mass="51412">MHCSFFILLVITIINLISSSHHSNPGHLQPFGTVGSLINIEEINGEHLNILKFFTNYISKLEPIVFRQVLINNIHYNIWQTDEQLENEIDGLSKINIYVESLKQRQRIQMEFGDFLDKYEKENLLFADNLPEILRKYLVVPQPLQCDEVLPTLQSAILVINGKNTSPLMFNQEYDSILCLLRGNKRMVLVNTNKYPDVRQIIIPGNRQSRRPPINLEKVDFNQYPELENIDYYVTNLTAGDCLFIPNEWIFQERSLDKTISIIYNIDHKQILNINIDEIKICSTKNIFDSSFTLDQIDWSKMENEPQNLKEIIISLVNSKSNNFEKWQETFSKYFSFDLSSDSETAAIFDEFYGIIDIDGNGEITMNEVEQINGAHQHHISDVLYEMIKLAHDKQKDDLETKINIEDENTQEILENEELKDTENENMDEHLHLQNFKTDL</sequence>
<evidence type="ECO:0000259" key="2">
    <source>
        <dbReference type="PROSITE" id="PS50222"/>
    </source>
</evidence>
<dbReference type="InterPro" id="IPR041667">
    <property type="entry name" value="Cupin_8"/>
</dbReference>